<organism evidence="10 11">
    <name type="scientific">Fopius arisanus</name>
    <dbReference type="NCBI Taxonomy" id="64838"/>
    <lineage>
        <taxon>Eukaryota</taxon>
        <taxon>Metazoa</taxon>
        <taxon>Ecdysozoa</taxon>
        <taxon>Arthropoda</taxon>
        <taxon>Hexapoda</taxon>
        <taxon>Insecta</taxon>
        <taxon>Pterygota</taxon>
        <taxon>Neoptera</taxon>
        <taxon>Endopterygota</taxon>
        <taxon>Hymenoptera</taxon>
        <taxon>Apocrita</taxon>
        <taxon>Ichneumonoidea</taxon>
        <taxon>Braconidae</taxon>
        <taxon>Opiinae</taxon>
        <taxon>Fopius</taxon>
    </lineage>
</organism>
<dbReference type="SUPFAM" id="SSF53335">
    <property type="entry name" value="S-adenosyl-L-methionine-dependent methyltransferases"/>
    <property type="match status" value="1"/>
</dbReference>
<dbReference type="RefSeq" id="XP_011300889.1">
    <property type="nucleotide sequence ID" value="XM_011302587.1"/>
</dbReference>
<dbReference type="GO" id="GO:0005737">
    <property type="term" value="C:cytoplasm"/>
    <property type="evidence" value="ECO:0007669"/>
    <property type="project" value="UniProtKB-SubCell"/>
</dbReference>
<evidence type="ECO:0000256" key="6">
    <source>
        <dbReference type="ARBA" id="ARBA00022679"/>
    </source>
</evidence>
<keyword evidence="8" id="KW-0539">Nucleus</keyword>
<dbReference type="EC" id="2.1.1.85" evidence="3"/>
<dbReference type="AlphaFoldDB" id="A0A9R1T0N7"/>
<keyword evidence="4" id="KW-0963">Cytoplasm</keyword>
<comment type="subcellular location">
    <subcellularLocation>
        <location evidence="2">Cytoplasm</location>
    </subcellularLocation>
    <subcellularLocation>
        <location evidence="1">Nucleus</location>
    </subcellularLocation>
</comment>
<dbReference type="GO" id="GO:0032259">
    <property type="term" value="P:methylation"/>
    <property type="evidence" value="ECO:0007669"/>
    <property type="project" value="UniProtKB-KW"/>
</dbReference>
<comment type="similarity">
    <text evidence="9">Belongs to the methyltransferase superfamily. METTL18 family.</text>
</comment>
<dbReference type="Proteomes" id="UP000694866">
    <property type="component" value="Unplaced"/>
</dbReference>
<dbReference type="InterPro" id="IPR019410">
    <property type="entry name" value="Methyltransf_16"/>
</dbReference>
<keyword evidence="10" id="KW-1185">Reference proteome</keyword>
<evidence type="ECO:0000256" key="1">
    <source>
        <dbReference type="ARBA" id="ARBA00004123"/>
    </source>
</evidence>
<accession>A0A9R1T0N7</accession>
<keyword evidence="7" id="KW-0949">S-adenosyl-L-methionine</keyword>
<name>A0A9R1T0N7_9HYME</name>
<dbReference type="Pfam" id="PF10294">
    <property type="entry name" value="Methyltransf_16"/>
    <property type="match status" value="1"/>
</dbReference>
<evidence type="ECO:0000256" key="2">
    <source>
        <dbReference type="ARBA" id="ARBA00004496"/>
    </source>
</evidence>
<proteinExistence type="inferred from homology"/>
<keyword evidence="5 11" id="KW-0489">Methyltransferase</keyword>
<dbReference type="PANTHER" id="PTHR14614">
    <property type="entry name" value="HEPATOCELLULAR CARCINOMA-ASSOCIATED ANTIGEN"/>
    <property type="match status" value="1"/>
</dbReference>
<dbReference type="OrthoDB" id="1723750at2759"/>
<evidence type="ECO:0000313" key="11">
    <source>
        <dbReference type="RefSeq" id="XP_011300889.1"/>
    </source>
</evidence>
<evidence type="ECO:0000256" key="7">
    <source>
        <dbReference type="ARBA" id="ARBA00022691"/>
    </source>
</evidence>
<dbReference type="GeneID" id="105265201"/>
<evidence type="ECO:0000256" key="9">
    <source>
        <dbReference type="ARBA" id="ARBA00038126"/>
    </source>
</evidence>
<keyword evidence="6" id="KW-0808">Transferase</keyword>
<dbReference type="Gene3D" id="3.40.50.150">
    <property type="entry name" value="Vaccinia Virus protein VP39"/>
    <property type="match status" value="1"/>
</dbReference>
<gene>
    <name evidence="11" type="primary">LOC105265201</name>
</gene>
<evidence type="ECO:0000313" key="10">
    <source>
        <dbReference type="Proteomes" id="UP000694866"/>
    </source>
</evidence>
<dbReference type="KEGG" id="fas:105265201"/>
<dbReference type="CDD" id="cd02440">
    <property type="entry name" value="AdoMet_MTases"/>
    <property type="match status" value="1"/>
</dbReference>
<sequence>MFKFGFSGEDSPNDEKNSDAEIHWFPAREIQISDEQLSREYDTTSAGFSGINLKLVRSDNVALNVRNEEHENIIRAESQHSDLIPAIYEGGLKIWECTHDLSEYLIGQEINLRDKRVLDLGCGAGILGIISLLKGATVHFQDYNSEVIQLLTIPNVTLNSTDDNAVKENCRFYSGDWAAFSELFSNKYLLEEQKYDFILSSETIYNAENHEKLYQVFKKCLKKDGIGYIAGKTYYFGVGGGMRQFENLVLKDKALSVEKVWKSEEGLQREVLKLTKLL</sequence>
<dbReference type="GO" id="GO:0005634">
    <property type="term" value="C:nucleus"/>
    <property type="evidence" value="ECO:0007669"/>
    <property type="project" value="UniProtKB-SubCell"/>
</dbReference>
<protein>
    <recommendedName>
        <fullName evidence="3">protein-histidine N-methyltransferase</fullName>
        <ecNumber evidence="3">2.1.1.85</ecNumber>
    </recommendedName>
</protein>
<dbReference type="InterPro" id="IPR029063">
    <property type="entry name" value="SAM-dependent_MTases_sf"/>
</dbReference>
<evidence type="ECO:0000256" key="8">
    <source>
        <dbReference type="ARBA" id="ARBA00023242"/>
    </source>
</evidence>
<evidence type="ECO:0000256" key="5">
    <source>
        <dbReference type="ARBA" id="ARBA00022603"/>
    </source>
</evidence>
<dbReference type="GO" id="GO:0018064">
    <property type="term" value="F:protein-L-histidine N-tele-methyltransferase activity"/>
    <property type="evidence" value="ECO:0007669"/>
    <property type="project" value="UniProtKB-EC"/>
</dbReference>
<evidence type="ECO:0000256" key="3">
    <source>
        <dbReference type="ARBA" id="ARBA00012533"/>
    </source>
</evidence>
<reference evidence="11" key="1">
    <citation type="submission" date="2025-08" db="UniProtKB">
        <authorList>
            <consortium name="RefSeq"/>
        </authorList>
    </citation>
    <scope>IDENTIFICATION</scope>
    <source>
        <strain evidence="11">USDA-PBARC FA_bdor</strain>
        <tissue evidence="11">Whole organism</tissue>
    </source>
</reference>
<evidence type="ECO:0000256" key="4">
    <source>
        <dbReference type="ARBA" id="ARBA00022490"/>
    </source>
</evidence>
<dbReference type="PANTHER" id="PTHR14614:SF39">
    <property type="entry name" value="HISTIDINE PROTEIN METHYLTRANSFERASE 1 HOMOLOG"/>
    <property type="match status" value="1"/>
</dbReference>